<feature type="region of interest" description="Disordered" evidence="3">
    <location>
        <begin position="1017"/>
        <end position="1043"/>
    </location>
</feature>
<dbReference type="PRINTS" id="PR00503">
    <property type="entry name" value="BROMODOMAIN"/>
</dbReference>
<dbReference type="InterPro" id="IPR001487">
    <property type="entry name" value="Bromodomain"/>
</dbReference>
<dbReference type="InterPro" id="IPR036427">
    <property type="entry name" value="Bromodomain-like_sf"/>
</dbReference>
<feature type="compositionally biased region" description="Basic and acidic residues" evidence="3">
    <location>
        <begin position="605"/>
        <end position="621"/>
    </location>
</feature>
<feature type="compositionally biased region" description="Basic and acidic residues" evidence="3">
    <location>
        <begin position="873"/>
        <end position="909"/>
    </location>
</feature>
<dbReference type="InterPro" id="IPR017956">
    <property type="entry name" value="AT_hook_DNA-bd_motif"/>
</dbReference>
<dbReference type="InterPro" id="IPR018359">
    <property type="entry name" value="Bromodomain_CS"/>
</dbReference>
<dbReference type="Gene3D" id="1.20.920.10">
    <property type="entry name" value="Bromodomain-like"/>
    <property type="match status" value="1"/>
</dbReference>
<name>A0A7R9GII4_9CRUS</name>
<feature type="compositionally biased region" description="Basic and acidic residues" evidence="3">
    <location>
        <begin position="516"/>
        <end position="526"/>
    </location>
</feature>
<organism evidence="5">
    <name type="scientific">Notodromas monacha</name>
    <dbReference type="NCBI Taxonomy" id="399045"/>
    <lineage>
        <taxon>Eukaryota</taxon>
        <taxon>Metazoa</taxon>
        <taxon>Ecdysozoa</taxon>
        <taxon>Arthropoda</taxon>
        <taxon>Crustacea</taxon>
        <taxon>Oligostraca</taxon>
        <taxon>Ostracoda</taxon>
        <taxon>Podocopa</taxon>
        <taxon>Podocopida</taxon>
        <taxon>Cypridocopina</taxon>
        <taxon>Cypridoidea</taxon>
        <taxon>Cyprididae</taxon>
        <taxon>Notodromas</taxon>
    </lineage>
</organism>
<feature type="region of interest" description="Disordered" evidence="3">
    <location>
        <begin position="1101"/>
        <end position="1141"/>
    </location>
</feature>
<feature type="compositionally biased region" description="Low complexity" evidence="3">
    <location>
        <begin position="813"/>
        <end position="830"/>
    </location>
</feature>
<feature type="compositionally biased region" description="Polar residues" evidence="3">
    <location>
        <begin position="1257"/>
        <end position="1271"/>
    </location>
</feature>
<feature type="compositionally biased region" description="Gly residues" evidence="3">
    <location>
        <begin position="1027"/>
        <end position="1037"/>
    </location>
</feature>
<dbReference type="Proteomes" id="UP000678499">
    <property type="component" value="Unassembled WGS sequence"/>
</dbReference>
<feature type="region of interest" description="Disordered" evidence="3">
    <location>
        <begin position="1"/>
        <end position="27"/>
    </location>
</feature>
<accession>A0A7R9GII4</accession>
<sequence length="1389" mass="155513">MSRAKRGSESAILSEEDGRKNPFSTTDGVEFPILPLRKKVELLHALTDYRLQADDVQNELKNLEADSLRVEPLGHDDEGSTYWYFYGTRLYREDLPYAERVERLKKREEKAKGENGVATAEVEEKPKKRGRKSKKELEEAEAKEAEKRRPLWQVVCYTREDWEKITMKFEESKSKAEKALFATLKEDFLPEIPRLFEEKEKLQRKRLAELLPRRSSGRLERQKLKKEEEEQQRLAKEAQEAARLQRLDKDAEEREIEKYRVEERTRRDERIRRREYFRANMGEWNYDDFDDNESYYGSFSSPVRPPSSREDDLSSSPFVSPVVAFPSTKADDLEDRLHGDAVSRKSVDQLQTRLKKVLKYLKKRDNVSWPFALPVNEKVAPDYYSRIPQPMDLSMMTEKVERGKYSSISQFQKDFKLMIQNCKKYNGENSEIFDMAIDLEKLFHKAENQFLGEDSGQSSEDESLASLVIEEEREEPPSPPPVKKEVKKEVNKNSASAGVKSEKKKKSVSIVEDSDLDKQTPVKQEKPVAVPAKKRGRPRKYPLPEDQIKSEPKKTTPVTSSVPEKKPESVTPTSGVVKRGRGRPRMSEEEKAAKRQQNLLKKASLTKDKTIKSPVPAEEKKRVYKTPETVHDSFSSDEEQLSDRPKAKKRKTVESRSPKKSRAFSHVDEDTKRAKSKHVFDYESSNEENDSDSSSSTASSQSSDLKKRKKKRKTDHHHRRKHDKHHHKSKKRRKSSSSPVSMHQEVDTKKSKDHLHKHHRRHRHSSSSASSNLSKKKRGLFSGDNNKPDAKESSKGVSDWLHEVSSEKHDGRSSSTKRASDSSPYSSWSTSHRKPAGPMKDRFLNPKSPLRSDEDQYNRPPLIPMGKKRHRSKGSESDFESELKWDLEDRKRKKEDKKYKPRDSSENRQRGKSPGRHNSGSDFDRVRKETILIPPPTVAPGHNSSSTNKERHKKDFRSRLKDGLMAKKLKSAGSSGSSGASSGVGGVPPKEAKFLDPNLDNLISRVKEFNQYKAALASGDKGPNFSNGGGGGTGEGEAGPKLNMGTVLHTDFARKHILASVTSPSSPSSTDPFDSLVSSSKPVAVVESVKKEEPAVVLSKEDDVVAVPPPLPPPPTAKPPVSGGEETGSEENEKSLANKATPNLSAWFKAFGAPKRKVTPIATVKPTTPVKDAAPWAYGKFEMEKNAVTAGSNTSGAAAGVRRDSDPATTKKPPQQQQQQHLLTTVISPVNPNSVVSSAQPPPLPSPQHGSDRSPLYASSESEVQSPQTPQYPAGWASEPSPAREPQRSPHVGMVGHAGYVGSGSLSQKSPVPQEPLKVGFYKDMTQQNKQSPDGSTASSSGAHSPMTPCTPLTPQQLDSGVMSPDSMYNRNGSQGSYAGSNTGPKVRT</sequence>
<dbReference type="PROSITE" id="PS50014">
    <property type="entry name" value="BROMODOMAIN_2"/>
    <property type="match status" value="1"/>
</dbReference>
<feature type="compositionally biased region" description="Basic and acidic residues" evidence="3">
    <location>
        <begin position="786"/>
        <end position="812"/>
    </location>
</feature>
<dbReference type="SMART" id="SM00384">
    <property type="entry name" value="AT_hook"/>
    <property type="match status" value="4"/>
</dbReference>
<reference evidence="5" key="1">
    <citation type="submission" date="2020-11" db="EMBL/GenBank/DDBJ databases">
        <authorList>
            <person name="Tran Van P."/>
        </authorList>
    </citation>
    <scope>NUCLEOTIDE SEQUENCE</scope>
</reference>
<feature type="compositionally biased region" description="Basic residues" evidence="3">
    <location>
        <begin position="706"/>
        <end position="735"/>
    </location>
</feature>
<feature type="compositionally biased region" description="Basic residues" evidence="3">
    <location>
        <begin position="751"/>
        <end position="765"/>
    </location>
</feature>
<feature type="domain" description="Bromo" evidence="4">
    <location>
        <begin position="363"/>
        <end position="433"/>
    </location>
</feature>
<dbReference type="GO" id="GO:0006338">
    <property type="term" value="P:chromatin remodeling"/>
    <property type="evidence" value="ECO:0007669"/>
    <property type="project" value="InterPro"/>
</dbReference>
<dbReference type="SMART" id="SM00297">
    <property type="entry name" value="BROMO"/>
    <property type="match status" value="1"/>
</dbReference>
<dbReference type="Pfam" id="PF00439">
    <property type="entry name" value="Bromodomain"/>
    <property type="match status" value="1"/>
</dbReference>
<evidence type="ECO:0000256" key="2">
    <source>
        <dbReference type="PROSITE-ProRule" id="PRU00035"/>
    </source>
</evidence>
<evidence type="ECO:0000313" key="5">
    <source>
        <dbReference type="EMBL" id="CAD7282336.1"/>
    </source>
</evidence>
<feature type="compositionally biased region" description="Low complexity" evidence="3">
    <location>
        <begin position="1188"/>
        <end position="1200"/>
    </location>
</feature>
<protein>
    <recommendedName>
        <fullName evidence="4">Bromo domain-containing protein</fullName>
    </recommendedName>
</protein>
<evidence type="ECO:0000259" key="4">
    <source>
        <dbReference type="PROSITE" id="PS50014"/>
    </source>
</evidence>
<feature type="compositionally biased region" description="Basic and acidic residues" evidence="3">
    <location>
        <begin position="839"/>
        <end position="857"/>
    </location>
</feature>
<dbReference type="EMBL" id="CAJPEX010003726">
    <property type="protein sequence ID" value="CAG0922488.1"/>
    <property type="molecule type" value="Genomic_DNA"/>
</dbReference>
<dbReference type="OrthoDB" id="303107at2759"/>
<dbReference type="PANTHER" id="PTHR47092:SF1">
    <property type="entry name" value="CHROMATIN REMODELING REGULATOR CECR2"/>
    <property type="match status" value="1"/>
</dbReference>
<dbReference type="SUPFAM" id="SSF47370">
    <property type="entry name" value="Bromodomain"/>
    <property type="match status" value="1"/>
</dbReference>
<dbReference type="GO" id="GO:0003677">
    <property type="term" value="F:DNA binding"/>
    <property type="evidence" value="ECO:0007669"/>
    <property type="project" value="InterPro"/>
</dbReference>
<dbReference type="PANTHER" id="PTHR47092">
    <property type="entry name" value="CAT EYE SYNDROME CRITICAL REGION PROTEIN 2"/>
    <property type="match status" value="1"/>
</dbReference>
<proteinExistence type="predicted"/>
<feature type="compositionally biased region" description="Basic and acidic residues" evidence="3">
    <location>
        <begin position="665"/>
        <end position="681"/>
    </location>
</feature>
<dbReference type="PROSITE" id="PS00633">
    <property type="entry name" value="BROMODOMAIN_1"/>
    <property type="match status" value="1"/>
</dbReference>
<keyword evidence="6" id="KW-1185">Reference proteome</keyword>
<feature type="compositionally biased region" description="Low complexity" evidence="3">
    <location>
        <begin position="692"/>
        <end position="703"/>
    </location>
</feature>
<feature type="compositionally biased region" description="Polar residues" evidence="3">
    <location>
        <begin position="1367"/>
        <end position="1389"/>
    </location>
</feature>
<feature type="compositionally biased region" description="Low complexity" evidence="3">
    <location>
        <begin position="1060"/>
        <end position="1075"/>
    </location>
</feature>
<feature type="compositionally biased region" description="Polar residues" evidence="3">
    <location>
        <begin position="1325"/>
        <end position="1343"/>
    </location>
</feature>
<feature type="compositionally biased region" description="Low complexity" evidence="3">
    <location>
        <begin position="1215"/>
        <end position="1239"/>
    </location>
</feature>
<dbReference type="EMBL" id="OA885763">
    <property type="protein sequence ID" value="CAD7282336.1"/>
    <property type="molecule type" value="Genomic_DNA"/>
</dbReference>
<gene>
    <name evidence="5" type="ORF">NMOB1V02_LOCUS9961</name>
</gene>
<feature type="compositionally biased region" description="Basic and acidic residues" evidence="3">
    <location>
        <begin position="542"/>
        <end position="554"/>
    </location>
</feature>
<dbReference type="GO" id="GO:0090537">
    <property type="term" value="C:CERF complex"/>
    <property type="evidence" value="ECO:0007669"/>
    <property type="project" value="InterPro"/>
</dbReference>
<feature type="compositionally biased region" description="Basic and acidic residues" evidence="3">
    <location>
        <begin position="482"/>
        <end position="491"/>
    </location>
</feature>
<feature type="compositionally biased region" description="Pro residues" evidence="3">
    <location>
        <begin position="1107"/>
        <end position="1118"/>
    </location>
</feature>
<evidence type="ECO:0000256" key="1">
    <source>
        <dbReference type="ARBA" id="ARBA00023117"/>
    </source>
</evidence>
<feature type="compositionally biased region" description="Low complexity" evidence="3">
    <location>
        <begin position="971"/>
        <end position="981"/>
    </location>
</feature>
<feature type="region of interest" description="Disordered" evidence="3">
    <location>
        <begin position="470"/>
        <end position="992"/>
    </location>
</feature>
<dbReference type="InterPro" id="IPR029614">
    <property type="entry name" value="CECR2"/>
</dbReference>
<evidence type="ECO:0000256" key="3">
    <source>
        <dbReference type="SAM" id="MobiDB-lite"/>
    </source>
</evidence>
<keyword evidence="1 2" id="KW-0103">Bromodomain</keyword>
<evidence type="ECO:0000313" key="6">
    <source>
        <dbReference type="Proteomes" id="UP000678499"/>
    </source>
</evidence>
<feature type="region of interest" description="Disordered" evidence="3">
    <location>
        <begin position="1060"/>
        <end position="1082"/>
    </location>
</feature>
<feature type="region of interest" description="Disordered" evidence="3">
    <location>
        <begin position="108"/>
        <end position="137"/>
    </location>
</feature>
<feature type="region of interest" description="Disordered" evidence="3">
    <location>
        <begin position="218"/>
        <end position="247"/>
    </location>
</feature>
<feature type="region of interest" description="Disordered" evidence="3">
    <location>
        <begin position="1188"/>
        <end position="1389"/>
    </location>
</feature>